<organism evidence="1 2">
    <name type="scientific">Sphaerosporella brunnea</name>
    <dbReference type="NCBI Taxonomy" id="1250544"/>
    <lineage>
        <taxon>Eukaryota</taxon>
        <taxon>Fungi</taxon>
        <taxon>Dikarya</taxon>
        <taxon>Ascomycota</taxon>
        <taxon>Pezizomycotina</taxon>
        <taxon>Pezizomycetes</taxon>
        <taxon>Pezizales</taxon>
        <taxon>Pyronemataceae</taxon>
        <taxon>Sphaerosporella</taxon>
    </lineage>
</organism>
<evidence type="ECO:0008006" key="3">
    <source>
        <dbReference type="Google" id="ProtNLM"/>
    </source>
</evidence>
<dbReference type="AlphaFoldDB" id="A0A5J5EKH7"/>
<name>A0A5J5EKH7_9PEZI</name>
<dbReference type="InterPro" id="IPR009003">
    <property type="entry name" value="Peptidase_S1_PA"/>
</dbReference>
<keyword evidence="2" id="KW-1185">Reference proteome</keyword>
<protein>
    <recommendedName>
        <fullName evidence="3">Serine protease</fullName>
    </recommendedName>
</protein>
<evidence type="ECO:0000313" key="2">
    <source>
        <dbReference type="Proteomes" id="UP000326924"/>
    </source>
</evidence>
<dbReference type="Proteomes" id="UP000326924">
    <property type="component" value="Unassembled WGS sequence"/>
</dbReference>
<comment type="caution">
    <text evidence="1">The sequence shown here is derived from an EMBL/GenBank/DDBJ whole genome shotgun (WGS) entry which is preliminary data.</text>
</comment>
<reference evidence="1 2" key="1">
    <citation type="submission" date="2019-09" db="EMBL/GenBank/DDBJ databases">
        <title>Draft genome of the ectomycorrhizal ascomycete Sphaerosporella brunnea.</title>
        <authorList>
            <consortium name="DOE Joint Genome Institute"/>
            <person name="Benucci G.M."/>
            <person name="Marozzi G."/>
            <person name="Antonielli L."/>
            <person name="Sanchez S."/>
            <person name="Marco P."/>
            <person name="Wang X."/>
            <person name="Falini L.B."/>
            <person name="Barry K."/>
            <person name="Haridas S."/>
            <person name="Lipzen A."/>
            <person name="Labutti K."/>
            <person name="Grigoriev I.V."/>
            <person name="Murat C."/>
            <person name="Martin F."/>
            <person name="Albertini E."/>
            <person name="Donnini D."/>
            <person name="Bonito G."/>
        </authorList>
    </citation>
    <scope>NUCLEOTIDE SEQUENCE [LARGE SCALE GENOMIC DNA]</scope>
    <source>
        <strain evidence="1 2">Sb_GMNB300</strain>
    </source>
</reference>
<dbReference type="InParanoid" id="A0A5J5EKH7"/>
<dbReference type="EMBL" id="VXIS01000257">
    <property type="protein sequence ID" value="KAA8895559.1"/>
    <property type="molecule type" value="Genomic_DNA"/>
</dbReference>
<sequence>MHKGSPKQQINEPPSTSQGQFVYQLQLIHAHPWEPEERSFGIAVYIGKGLFLTASHNLHRVPGREPKQGGLYVIPGEGKDEQQVEAVGFMDPEITPLNGFIRRGDKPQVKMDIALLKIREGDPPDSSRAANPYIIADDDSAWIGAPKLRFWGINPSASIEDQGYSYPDIDRDKLQKALNELQVGAVSTSGGNGSFGPDSSDSKADFITYDISTSAGASGSAITTDSLDQPKLLGIHRGFRPGPNVNCAVNLNTPRFREFFTRCTAEMVEKDPEEFSDWEWMKMRAE</sequence>
<accession>A0A5J5EKH7</accession>
<proteinExistence type="predicted"/>
<evidence type="ECO:0000313" key="1">
    <source>
        <dbReference type="EMBL" id="KAA8895559.1"/>
    </source>
</evidence>
<dbReference type="OrthoDB" id="10687499at2759"/>
<dbReference type="SUPFAM" id="SSF50494">
    <property type="entry name" value="Trypsin-like serine proteases"/>
    <property type="match status" value="1"/>
</dbReference>
<gene>
    <name evidence="1" type="ORF">FN846DRAFT_969021</name>
</gene>